<sequence>MAGRVAGLLVLCLVFATAVQVIRAQMLLDQYRQCFKDCHDSCETEGNGNTFCEMKCDGDCMAKETAASFCKPKLYLSSEAEETR</sequence>
<dbReference type="Gene3D" id="1.10.287.720">
    <property type="entry name" value="Pollen allergen ole e 6"/>
    <property type="match status" value="1"/>
</dbReference>
<dbReference type="InterPro" id="IPR036466">
    <property type="entry name" value="Pollen_allergen_ole-e-6_sf"/>
</dbReference>
<feature type="signal peptide" evidence="1">
    <location>
        <begin position="1"/>
        <end position="24"/>
    </location>
</feature>
<proteinExistence type="predicted"/>
<feature type="chain" id="PRO_5014198776" description="Major pollen allergen Ole e 6-like" evidence="1">
    <location>
        <begin position="25"/>
        <end position="84"/>
    </location>
</feature>
<dbReference type="InterPro" id="IPR015333">
    <property type="entry name" value="Pollen_allergen_ole-e-6"/>
</dbReference>
<organism evidence="2 3">
    <name type="scientific">Punica granatum</name>
    <name type="common">Pomegranate</name>
    <dbReference type="NCBI Taxonomy" id="22663"/>
    <lineage>
        <taxon>Eukaryota</taxon>
        <taxon>Viridiplantae</taxon>
        <taxon>Streptophyta</taxon>
        <taxon>Embryophyta</taxon>
        <taxon>Tracheophyta</taxon>
        <taxon>Spermatophyta</taxon>
        <taxon>Magnoliopsida</taxon>
        <taxon>eudicotyledons</taxon>
        <taxon>Gunneridae</taxon>
        <taxon>Pentapetalae</taxon>
        <taxon>rosids</taxon>
        <taxon>malvids</taxon>
        <taxon>Myrtales</taxon>
        <taxon>Lythraceae</taxon>
        <taxon>Punica</taxon>
    </lineage>
</organism>
<evidence type="ECO:0000313" key="3">
    <source>
        <dbReference type="Proteomes" id="UP000233551"/>
    </source>
</evidence>
<dbReference type="Pfam" id="PF09253">
    <property type="entry name" value="Ole_e_6"/>
    <property type="match status" value="1"/>
</dbReference>
<dbReference type="PANTHER" id="PTHR35632:SF1">
    <property type="entry name" value="MAJOR POLLEN ALLERGEN OLE E 6-LIKE"/>
    <property type="match status" value="1"/>
</dbReference>
<evidence type="ECO:0008006" key="4">
    <source>
        <dbReference type="Google" id="ProtNLM"/>
    </source>
</evidence>
<protein>
    <recommendedName>
        <fullName evidence="4">Major pollen allergen Ole e 6-like</fullName>
    </recommendedName>
</protein>
<dbReference type="Proteomes" id="UP000233551">
    <property type="component" value="Unassembled WGS sequence"/>
</dbReference>
<dbReference type="PANTHER" id="PTHR35632">
    <property type="entry name" value="MAJOR POLLEN ALLERGEN OLE E 6-LIKE"/>
    <property type="match status" value="1"/>
</dbReference>
<evidence type="ECO:0000256" key="1">
    <source>
        <dbReference type="SAM" id="SignalP"/>
    </source>
</evidence>
<dbReference type="SUPFAM" id="SSF111388">
    <property type="entry name" value="Pollen allergen ole e 6"/>
    <property type="match status" value="1"/>
</dbReference>
<accession>A0A2I0JJE5</accession>
<keyword evidence="1" id="KW-0732">Signal</keyword>
<dbReference type="AlphaFoldDB" id="A0A2I0JJE5"/>
<gene>
    <name evidence="2" type="ORF">CRG98_023580</name>
</gene>
<dbReference type="EMBL" id="PGOL01001639">
    <property type="protein sequence ID" value="PKI56040.1"/>
    <property type="molecule type" value="Genomic_DNA"/>
</dbReference>
<reference evidence="2 3" key="1">
    <citation type="submission" date="2017-11" db="EMBL/GenBank/DDBJ databases">
        <title>De-novo sequencing of pomegranate (Punica granatum L.) genome.</title>
        <authorList>
            <person name="Akparov Z."/>
            <person name="Amiraslanov A."/>
            <person name="Hajiyeva S."/>
            <person name="Abbasov M."/>
            <person name="Kaur K."/>
            <person name="Hamwieh A."/>
            <person name="Solovyev V."/>
            <person name="Salamov A."/>
            <person name="Braich B."/>
            <person name="Kosarev P."/>
            <person name="Mahmoud A."/>
            <person name="Hajiyev E."/>
            <person name="Babayeva S."/>
            <person name="Izzatullayeva V."/>
            <person name="Mammadov A."/>
            <person name="Mammadov A."/>
            <person name="Sharifova S."/>
            <person name="Ojaghi J."/>
            <person name="Eynullazada K."/>
            <person name="Bayramov B."/>
            <person name="Abdulazimova A."/>
            <person name="Shahmuradov I."/>
        </authorList>
    </citation>
    <scope>NUCLEOTIDE SEQUENCE [LARGE SCALE GENOMIC DNA]</scope>
    <source>
        <strain evidence="3">cv. AG2017</strain>
        <tissue evidence="2">Leaf</tissue>
    </source>
</reference>
<evidence type="ECO:0000313" key="2">
    <source>
        <dbReference type="EMBL" id="PKI56040.1"/>
    </source>
</evidence>
<name>A0A2I0JJE5_PUNGR</name>
<keyword evidence="3" id="KW-1185">Reference proteome</keyword>
<comment type="caution">
    <text evidence="2">The sequence shown here is derived from an EMBL/GenBank/DDBJ whole genome shotgun (WGS) entry which is preliminary data.</text>
</comment>